<comment type="caution">
    <text evidence="1">The sequence shown here is derived from an EMBL/GenBank/DDBJ whole genome shotgun (WGS) entry which is preliminary data.</text>
</comment>
<evidence type="ECO:0000313" key="2">
    <source>
        <dbReference type="Proteomes" id="UP000002969"/>
    </source>
</evidence>
<reference evidence="1" key="1">
    <citation type="submission" date="2010-06" db="EMBL/GenBank/DDBJ databases">
        <authorList>
            <person name="Muzny D."/>
            <person name="Qin X."/>
            <person name="Buhay C."/>
            <person name="Dugan-Rocha S."/>
            <person name="Ding Y."/>
            <person name="Chen G."/>
            <person name="Hawes A."/>
            <person name="Holder M."/>
            <person name="Jhangiani S."/>
            <person name="Johnson A."/>
            <person name="Khan Z."/>
            <person name="Li Z."/>
            <person name="Liu W."/>
            <person name="Liu X."/>
            <person name="Perez L."/>
            <person name="Shen H."/>
            <person name="Wang Q."/>
            <person name="Watt J."/>
            <person name="Xi L."/>
            <person name="Xin Y."/>
            <person name="Zhou J."/>
            <person name="Deng J."/>
            <person name="Jiang H."/>
            <person name="Liu Y."/>
            <person name="Qu J."/>
            <person name="Song X.-Z."/>
            <person name="Zhang L."/>
            <person name="Villasana D."/>
            <person name="Johnson A."/>
            <person name="Liu J."/>
            <person name="Liyanage D."/>
            <person name="Lorensuhewa L."/>
            <person name="Robinson T."/>
            <person name="Song A."/>
            <person name="Song B.-B."/>
            <person name="Dinh H."/>
            <person name="Thornton R."/>
            <person name="Coyle M."/>
            <person name="Francisco L."/>
            <person name="Jackson L."/>
            <person name="Javaid M."/>
            <person name="Korchina V."/>
            <person name="Kovar C."/>
            <person name="Mata R."/>
            <person name="Mathew T."/>
            <person name="Ngo R."/>
            <person name="Nguyen L."/>
            <person name="Nguyen N."/>
            <person name="Okwuonu G."/>
            <person name="Ongeri F."/>
            <person name="Pham C."/>
            <person name="Simmons D."/>
            <person name="Wilczek-Boney K."/>
            <person name="Hale W."/>
            <person name="Jakkamsetti A."/>
            <person name="Pham P."/>
            <person name="Ruth R."/>
            <person name="San Lucas F."/>
            <person name="Warren J."/>
            <person name="Zhang J."/>
            <person name="Zhao Z."/>
            <person name="Zhou C."/>
            <person name="Zhu D."/>
            <person name="Lee S."/>
            <person name="Bess C."/>
            <person name="Blankenburg K."/>
            <person name="Forbes L."/>
            <person name="Fu Q."/>
            <person name="Gubbala S."/>
            <person name="Hirani K."/>
            <person name="Jayaseelan J.C."/>
            <person name="Lara F."/>
            <person name="Munidasa M."/>
            <person name="Palculict T."/>
            <person name="Patil S."/>
            <person name="Pu L.-L."/>
            <person name="Saada N."/>
            <person name="Tang L."/>
            <person name="Weissenberger G."/>
            <person name="Zhu Y."/>
            <person name="Hemphill L."/>
            <person name="Shang Y."/>
            <person name="Youmans B."/>
            <person name="Ayvaz T."/>
            <person name="Ross M."/>
            <person name="Santibanez J."/>
            <person name="Aqrawi P."/>
            <person name="Gross S."/>
            <person name="Joshi V."/>
            <person name="Fowler G."/>
            <person name="Nazareth L."/>
            <person name="Reid J."/>
            <person name="Worley K."/>
            <person name="Petrosino J."/>
            <person name="Highlander S."/>
            <person name="Gibbs R."/>
        </authorList>
    </citation>
    <scope>NUCLEOTIDE SEQUENCE [LARGE SCALE GENOMIC DNA]</scope>
    <source>
        <strain evidence="1">ATCC 35910</strain>
    </source>
</reference>
<gene>
    <name evidence="1" type="ORF">HMPREF0204_10861</name>
</gene>
<keyword evidence="2" id="KW-1185">Reference proteome</keyword>
<protein>
    <submittedName>
        <fullName evidence="1">Uncharacterized protein</fullName>
    </submittedName>
</protein>
<dbReference type="Proteomes" id="UP000002969">
    <property type="component" value="Unassembled WGS sequence"/>
</dbReference>
<dbReference type="EMBL" id="ACKQ02000003">
    <property type="protein sequence ID" value="EFK37015.1"/>
    <property type="molecule type" value="Genomic_DNA"/>
</dbReference>
<name>A0ABP2IZZ1_CHRGE</name>
<organism evidence="1 2">
    <name type="scientific">Chryseobacterium gleum ATCC 35910</name>
    <dbReference type="NCBI Taxonomy" id="525257"/>
    <lineage>
        <taxon>Bacteria</taxon>
        <taxon>Pseudomonadati</taxon>
        <taxon>Bacteroidota</taxon>
        <taxon>Flavobacteriia</taxon>
        <taxon>Flavobacteriales</taxon>
        <taxon>Weeksellaceae</taxon>
        <taxon>Chryseobacterium group</taxon>
        <taxon>Chryseobacterium</taxon>
    </lineage>
</organism>
<proteinExistence type="predicted"/>
<accession>A0ABP2IZZ1</accession>
<sequence>MIHSFCFISAKLEAQCAMFLRSKKEDKKGGKVKSSIKGND</sequence>
<evidence type="ECO:0000313" key="1">
    <source>
        <dbReference type="EMBL" id="EFK37015.1"/>
    </source>
</evidence>